<evidence type="ECO:0000313" key="3">
    <source>
        <dbReference type="Proteomes" id="UP001174934"/>
    </source>
</evidence>
<sequence>MEATLVNHLQALGPQASLRKANLRNMIQALTFDEIRELKEHLEKVEFRTDIIARLPVELRMLVAGYVDRADIYNLLNVSKQWRRIWLQQDVLKLLAGRFLPGFLKYTSLKEQITLATQDLQQLFYEAARRLRVRSRGEFQSVFYHAGYFEESDLQETYFTLDPDYHPRRDDGQSRWLDILNYPDAFKCLRRQDNFARLISYSTGKLAWVPMFPRPNNSLVLVDDLKTHLRKAYSVPSLALRGVYIEKISLGNTFVVVSVNRTLFAWHLQTNKLSIVSLPSVPERLKTQGVYVYIVFYDIFEISMWKIGGSLRALDMTKPREYLTKLTRLHPELLKLSAKHELAEILFHPLIDTTVFINLQLRNIEVYAGEVEDGMSALSADSMKDVNDAMGIFEFHDGQYICLHSFSVPEAMDKYSLPISRISQTKINSYGQHIISVEEQKIISPDNPEHPRQNLISLTCFDVLTASFSHQTYYSIRQDFKFRIIQPGFWNGQMTSWYLTNRGDPEASRGLMVTTSDVIQADDQLSSDALFHQAKEVLNVESVKVNRRKTLNAHAALREARKTRGSLDSSQLLSEWVYQRGEIDDIFRDPSLRYLLDLSDTKAYSPVTVPEPTIMQELQWHGTVFNALPDIGAQYMDDDFMVSVHDRGYVVWSFGTDLPTGLPHIPDIEP</sequence>
<name>A0AA40CEB3_9PEZI</name>
<dbReference type="CDD" id="cd09917">
    <property type="entry name" value="F-box_SF"/>
    <property type="match status" value="1"/>
</dbReference>
<reference evidence="2" key="1">
    <citation type="submission" date="2023-06" db="EMBL/GenBank/DDBJ databases">
        <title>Genome-scale phylogeny and comparative genomics of the fungal order Sordariales.</title>
        <authorList>
            <consortium name="Lawrence Berkeley National Laboratory"/>
            <person name="Hensen N."/>
            <person name="Bonometti L."/>
            <person name="Westerberg I."/>
            <person name="Brannstrom I.O."/>
            <person name="Guillou S."/>
            <person name="Cros-Aarteil S."/>
            <person name="Calhoun S."/>
            <person name="Haridas S."/>
            <person name="Kuo A."/>
            <person name="Mondo S."/>
            <person name="Pangilinan J."/>
            <person name="Riley R."/>
            <person name="LaButti K."/>
            <person name="Andreopoulos B."/>
            <person name="Lipzen A."/>
            <person name="Chen C."/>
            <person name="Yanf M."/>
            <person name="Daum C."/>
            <person name="Ng V."/>
            <person name="Clum A."/>
            <person name="Steindorff A."/>
            <person name="Ohm R."/>
            <person name="Martin F."/>
            <person name="Silar P."/>
            <person name="Natvig D."/>
            <person name="Lalanne C."/>
            <person name="Gautier V."/>
            <person name="Ament-velasquez S.L."/>
            <person name="Kruys A."/>
            <person name="Hutchinson M.I."/>
            <person name="Powell A.J."/>
            <person name="Barry K."/>
            <person name="Miller A.N."/>
            <person name="Grigoriev I.V."/>
            <person name="Debuchy R."/>
            <person name="Gladieux P."/>
            <person name="Thoren M.H."/>
            <person name="Johannesson H."/>
        </authorList>
    </citation>
    <scope>NUCLEOTIDE SEQUENCE</scope>
    <source>
        <strain evidence="2">SMH3391-2</strain>
    </source>
</reference>
<gene>
    <name evidence="2" type="ORF">B0T17DRAFT_31343</name>
</gene>
<dbReference type="PROSITE" id="PS50181">
    <property type="entry name" value="FBOX"/>
    <property type="match status" value="1"/>
</dbReference>
<evidence type="ECO:0000313" key="2">
    <source>
        <dbReference type="EMBL" id="KAK0635120.1"/>
    </source>
</evidence>
<dbReference type="Proteomes" id="UP001174934">
    <property type="component" value="Unassembled WGS sequence"/>
</dbReference>
<dbReference type="InterPro" id="IPR001810">
    <property type="entry name" value="F-box_dom"/>
</dbReference>
<dbReference type="Pfam" id="PF00646">
    <property type="entry name" value="F-box"/>
    <property type="match status" value="1"/>
</dbReference>
<accession>A0AA40CEB3</accession>
<dbReference type="SUPFAM" id="SSF81383">
    <property type="entry name" value="F-box domain"/>
    <property type="match status" value="1"/>
</dbReference>
<evidence type="ECO:0000259" key="1">
    <source>
        <dbReference type="PROSITE" id="PS50181"/>
    </source>
</evidence>
<dbReference type="InterPro" id="IPR036047">
    <property type="entry name" value="F-box-like_dom_sf"/>
</dbReference>
<keyword evidence="3" id="KW-1185">Reference proteome</keyword>
<dbReference type="EMBL" id="JAULSR010000001">
    <property type="protein sequence ID" value="KAK0635120.1"/>
    <property type="molecule type" value="Genomic_DNA"/>
</dbReference>
<organism evidence="2 3">
    <name type="scientific">Bombardia bombarda</name>
    <dbReference type="NCBI Taxonomy" id="252184"/>
    <lineage>
        <taxon>Eukaryota</taxon>
        <taxon>Fungi</taxon>
        <taxon>Dikarya</taxon>
        <taxon>Ascomycota</taxon>
        <taxon>Pezizomycotina</taxon>
        <taxon>Sordariomycetes</taxon>
        <taxon>Sordariomycetidae</taxon>
        <taxon>Sordariales</taxon>
        <taxon>Lasiosphaeriaceae</taxon>
        <taxon>Bombardia</taxon>
    </lineage>
</organism>
<proteinExistence type="predicted"/>
<feature type="domain" description="F-box" evidence="1">
    <location>
        <begin position="49"/>
        <end position="95"/>
    </location>
</feature>
<dbReference type="AlphaFoldDB" id="A0AA40CEB3"/>
<protein>
    <recommendedName>
        <fullName evidence="1">F-box domain-containing protein</fullName>
    </recommendedName>
</protein>
<comment type="caution">
    <text evidence="2">The sequence shown here is derived from an EMBL/GenBank/DDBJ whole genome shotgun (WGS) entry which is preliminary data.</text>
</comment>
<dbReference type="Gene3D" id="1.20.1280.50">
    <property type="match status" value="1"/>
</dbReference>